<proteinExistence type="predicted"/>
<dbReference type="HOGENOM" id="CLU_1995751_0_0_1"/>
<reference evidence="6" key="1">
    <citation type="journal article" date="2011" name="Nat. Genet.">
        <title>The Arabidopsis lyrata genome sequence and the basis of rapid genome size change.</title>
        <authorList>
            <person name="Hu T.T."/>
            <person name="Pattyn P."/>
            <person name="Bakker E.G."/>
            <person name="Cao J."/>
            <person name="Cheng J.-F."/>
            <person name="Clark R.M."/>
            <person name="Fahlgren N."/>
            <person name="Fawcett J.A."/>
            <person name="Grimwood J."/>
            <person name="Gundlach H."/>
            <person name="Haberer G."/>
            <person name="Hollister J.D."/>
            <person name="Ossowski S."/>
            <person name="Ottilar R.P."/>
            <person name="Salamov A.A."/>
            <person name="Schneeberger K."/>
            <person name="Spannagl M."/>
            <person name="Wang X."/>
            <person name="Yang L."/>
            <person name="Nasrallah M.E."/>
            <person name="Bergelson J."/>
            <person name="Carrington J.C."/>
            <person name="Gaut B.S."/>
            <person name="Schmutz J."/>
            <person name="Mayer K.F.X."/>
            <person name="Van de Peer Y."/>
            <person name="Grigoriev I.V."/>
            <person name="Nordborg M."/>
            <person name="Weigel D."/>
            <person name="Guo Y.-L."/>
        </authorList>
    </citation>
    <scope>NUCLEOTIDE SEQUENCE [LARGE SCALE GENOMIC DNA]</scope>
    <source>
        <strain evidence="6">cv. MN47</strain>
    </source>
</reference>
<dbReference type="Gramene" id="scaffold_94600001.1">
    <property type="protein sequence ID" value="scaffold_94600001.1"/>
    <property type="gene ID" value="scaffold_94600001.1"/>
</dbReference>
<dbReference type="STRING" id="81972.D7MYC8"/>
<organism evidence="6">
    <name type="scientific">Arabidopsis lyrata subsp. lyrata</name>
    <name type="common">Lyre-leaved rock-cress</name>
    <dbReference type="NCBI Taxonomy" id="81972"/>
    <lineage>
        <taxon>Eukaryota</taxon>
        <taxon>Viridiplantae</taxon>
        <taxon>Streptophyta</taxon>
        <taxon>Embryophyta</taxon>
        <taxon>Tracheophyta</taxon>
        <taxon>Spermatophyta</taxon>
        <taxon>Magnoliopsida</taxon>
        <taxon>eudicotyledons</taxon>
        <taxon>Gunneridae</taxon>
        <taxon>Pentapetalae</taxon>
        <taxon>rosids</taxon>
        <taxon>malvids</taxon>
        <taxon>Brassicales</taxon>
        <taxon>Brassicaceae</taxon>
        <taxon>Camelineae</taxon>
        <taxon>Arabidopsis</taxon>
    </lineage>
</organism>
<evidence type="ECO:0000256" key="2">
    <source>
        <dbReference type="ARBA" id="ARBA00022989"/>
    </source>
</evidence>
<dbReference type="SUPFAM" id="SSF90123">
    <property type="entry name" value="ABC transporter transmembrane region"/>
    <property type="match status" value="1"/>
</dbReference>
<sequence>MLEEVPTLSPEHKAERLALLFESSWPKTSENSSHPVRTTLLRCLWKEILFTAILAIVRLGVMYVGPVLIQSLVDFTSDKRSSLWQGYYLVLILLDLSFFFLYRFRLLVLRLSGWVSSMATSISRL</sequence>
<dbReference type="eggNOG" id="KOG0054">
    <property type="taxonomic scope" value="Eukaryota"/>
</dbReference>
<dbReference type="AlphaFoldDB" id="D7MYC8"/>
<evidence type="ECO:0000313" key="5">
    <source>
        <dbReference type="EMBL" id="EFH38454.1"/>
    </source>
</evidence>
<keyword evidence="6" id="KW-1185">Reference proteome</keyword>
<gene>
    <name evidence="5" type="ORF">ARALYDRAFT_921095</name>
</gene>
<keyword evidence="3 4" id="KW-0472">Membrane</keyword>
<protein>
    <submittedName>
        <fullName evidence="5">Uncharacterized protein</fullName>
    </submittedName>
</protein>
<feature type="transmembrane region" description="Helical" evidence="4">
    <location>
        <begin position="48"/>
        <end position="73"/>
    </location>
</feature>
<name>D7MYC8_ARALL</name>
<accession>D7MYC8</accession>
<dbReference type="GO" id="GO:0005524">
    <property type="term" value="F:ATP binding"/>
    <property type="evidence" value="ECO:0007669"/>
    <property type="project" value="InterPro"/>
</dbReference>
<keyword evidence="1 4" id="KW-0812">Transmembrane</keyword>
<evidence type="ECO:0000256" key="3">
    <source>
        <dbReference type="ARBA" id="ARBA00023136"/>
    </source>
</evidence>
<evidence type="ECO:0000256" key="1">
    <source>
        <dbReference type="ARBA" id="ARBA00022692"/>
    </source>
</evidence>
<feature type="transmembrane region" description="Helical" evidence="4">
    <location>
        <begin position="85"/>
        <end position="102"/>
    </location>
</feature>
<dbReference type="InterPro" id="IPR036640">
    <property type="entry name" value="ABC1_TM_sf"/>
</dbReference>
<dbReference type="Proteomes" id="UP000008694">
    <property type="component" value="Unassembled WGS sequence"/>
</dbReference>
<evidence type="ECO:0000256" key="4">
    <source>
        <dbReference type="SAM" id="Phobius"/>
    </source>
</evidence>
<dbReference type="EMBL" id="GL349307">
    <property type="protein sequence ID" value="EFH38454.1"/>
    <property type="molecule type" value="Genomic_DNA"/>
</dbReference>
<keyword evidence="2 4" id="KW-1133">Transmembrane helix</keyword>
<evidence type="ECO:0000313" key="6">
    <source>
        <dbReference type="Proteomes" id="UP000008694"/>
    </source>
</evidence>
<dbReference type="GO" id="GO:0016020">
    <property type="term" value="C:membrane"/>
    <property type="evidence" value="ECO:0007669"/>
    <property type="project" value="InterPro"/>
</dbReference>